<comment type="subcellular location">
    <subcellularLocation>
        <location evidence="1">Cytoplasm</location>
    </subcellularLocation>
</comment>
<dbReference type="GO" id="GO:0070976">
    <property type="term" value="F:TIR domain binding"/>
    <property type="evidence" value="ECO:0007669"/>
    <property type="project" value="InterPro"/>
</dbReference>
<dbReference type="InterPro" id="IPR000157">
    <property type="entry name" value="TIR_dom"/>
</dbReference>
<dbReference type="InterPro" id="IPR011029">
    <property type="entry name" value="DEATH-like_dom_sf"/>
</dbReference>
<comment type="caution">
    <text evidence="6">The sequence shown here is derived from an EMBL/GenBank/DDBJ whole genome shotgun (WGS) entry which is preliminary data.</text>
</comment>
<reference evidence="6 7" key="1">
    <citation type="journal article" date="2023" name="Insect Mol. Biol.">
        <title>Genome sequencing provides insights into the evolution of gene families encoding plant cell wall-degrading enzymes in longhorned beetles.</title>
        <authorList>
            <person name="Shin N.R."/>
            <person name="Okamura Y."/>
            <person name="Kirsch R."/>
            <person name="Pauchet Y."/>
        </authorList>
    </citation>
    <scope>NUCLEOTIDE SEQUENCE [LARGE SCALE GENOMIC DNA]</scope>
    <source>
        <strain evidence="6">EAD_L_NR</strain>
    </source>
</reference>
<dbReference type="PROSITE" id="PS50104">
    <property type="entry name" value="TIR"/>
    <property type="match status" value="1"/>
</dbReference>
<feature type="domain" description="Death" evidence="4">
    <location>
        <begin position="42"/>
        <end position="107"/>
    </location>
</feature>
<protein>
    <recommendedName>
        <fullName evidence="8">Myeloid differentiation primary response protein MyD88</fullName>
    </recommendedName>
</protein>
<dbReference type="InterPro" id="IPR000488">
    <property type="entry name" value="Death_dom"/>
</dbReference>
<evidence type="ECO:0000256" key="2">
    <source>
        <dbReference type="ARBA" id="ARBA00022490"/>
    </source>
</evidence>
<evidence type="ECO:0000256" key="3">
    <source>
        <dbReference type="ARBA" id="ARBA00023198"/>
    </source>
</evidence>
<evidence type="ECO:0000259" key="5">
    <source>
        <dbReference type="PROSITE" id="PS50104"/>
    </source>
</evidence>
<dbReference type="Gene3D" id="3.40.50.10140">
    <property type="entry name" value="Toll/interleukin-1 receptor homology (TIR) domain"/>
    <property type="match status" value="1"/>
</dbReference>
<dbReference type="GO" id="GO:0005886">
    <property type="term" value="C:plasma membrane"/>
    <property type="evidence" value="ECO:0007669"/>
    <property type="project" value="TreeGrafter"/>
</dbReference>
<keyword evidence="2" id="KW-0963">Cytoplasm</keyword>
<dbReference type="InterPro" id="IPR017281">
    <property type="entry name" value="Myelin_different_resp_MyD88"/>
</dbReference>
<feature type="domain" description="TIR" evidence="5">
    <location>
        <begin position="150"/>
        <end position="282"/>
    </location>
</feature>
<dbReference type="Pfam" id="PF00531">
    <property type="entry name" value="Death"/>
    <property type="match status" value="1"/>
</dbReference>
<gene>
    <name evidence="6" type="ORF">NQ315_013813</name>
</gene>
<dbReference type="Gene3D" id="1.10.533.10">
    <property type="entry name" value="Death Domain, Fas"/>
    <property type="match status" value="1"/>
</dbReference>
<keyword evidence="3" id="KW-0395">Inflammatory response</keyword>
<dbReference type="SUPFAM" id="SSF52200">
    <property type="entry name" value="Toll/Interleukin receptor TIR domain"/>
    <property type="match status" value="1"/>
</dbReference>
<dbReference type="AlphaFoldDB" id="A0AAV8VBN3"/>
<keyword evidence="7" id="KW-1185">Reference proteome</keyword>
<sequence>MEQDVVDTNLTIQALRRNTRRMISTLLNPIKIIPNENGLPRDWAGLAELCQISGEKMPSLQQSSDPTNSVLDLWHENNQTESTIHNLIKFLEELDRFDIVDDITPLIEEDINYFKQNPNGFKCKYSYMDADKYILTIDDVSRVSQGLEPQTYDAFVLFDSVDIEFATELIETLEKQYNLKLCVKDRDLVGGGFDHDSVIRLISERCQRLIVIVSPAFFNSAANKFFCSLAQSIGIEQGQRKIVPCIYKSCGKLPPELSCYFVLDYERQKVWNNFWQKLYSSIKVSEERPAMKKNDDLLRSFSQYNHIPQRSPSISAVDQQSPSSDSLGILTQVKSNSMSDLDSTDSHKILVDENMIESNSAQSLVAYSESVQTRNSVSLYTQFKKKIISLKGTKNNAKSDIPELTDIKIEKKKSKIFGKSKKKVALKN</sequence>
<dbReference type="PANTHER" id="PTHR15079">
    <property type="entry name" value="MYD88"/>
    <property type="match status" value="1"/>
</dbReference>
<proteinExistence type="predicted"/>
<dbReference type="GO" id="GO:0035325">
    <property type="term" value="F:Toll-like receptor binding"/>
    <property type="evidence" value="ECO:0007669"/>
    <property type="project" value="TreeGrafter"/>
</dbReference>
<dbReference type="SMART" id="SM00255">
    <property type="entry name" value="TIR"/>
    <property type="match status" value="1"/>
</dbReference>
<dbReference type="Pfam" id="PF01582">
    <property type="entry name" value="TIR"/>
    <property type="match status" value="1"/>
</dbReference>
<evidence type="ECO:0008006" key="8">
    <source>
        <dbReference type="Google" id="ProtNLM"/>
    </source>
</evidence>
<dbReference type="GO" id="GO:0005737">
    <property type="term" value="C:cytoplasm"/>
    <property type="evidence" value="ECO:0007669"/>
    <property type="project" value="UniProtKB-SubCell"/>
</dbReference>
<dbReference type="GO" id="GO:0045087">
    <property type="term" value="P:innate immune response"/>
    <property type="evidence" value="ECO:0007669"/>
    <property type="project" value="TreeGrafter"/>
</dbReference>
<dbReference type="EMBL" id="JANEYG010000189">
    <property type="protein sequence ID" value="KAJ8911451.1"/>
    <property type="molecule type" value="Genomic_DNA"/>
</dbReference>
<evidence type="ECO:0000313" key="6">
    <source>
        <dbReference type="EMBL" id="KAJ8911451.1"/>
    </source>
</evidence>
<dbReference type="GO" id="GO:0050830">
    <property type="term" value="P:defense response to Gram-positive bacterium"/>
    <property type="evidence" value="ECO:0007669"/>
    <property type="project" value="TreeGrafter"/>
</dbReference>
<dbReference type="Proteomes" id="UP001159042">
    <property type="component" value="Unassembled WGS sequence"/>
</dbReference>
<dbReference type="GO" id="GO:0002755">
    <property type="term" value="P:MyD88-dependent toll-like receptor signaling pathway"/>
    <property type="evidence" value="ECO:0007669"/>
    <property type="project" value="InterPro"/>
</dbReference>
<dbReference type="SUPFAM" id="SSF47986">
    <property type="entry name" value="DEATH domain"/>
    <property type="match status" value="1"/>
</dbReference>
<accession>A0AAV8VBN3</accession>
<dbReference type="PROSITE" id="PS50017">
    <property type="entry name" value="DEATH_DOMAIN"/>
    <property type="match status" value="1"/>
</dbReference>
<dbReference type="GO" id="GO:0034142">
    <property type="term" value="P:toll-like receptor 4 signaling pathway"/>
    <property type="evidence" value="ECO:0007669"/>
    <property type="project" value="TreeGrafter"/>
</dbReference>
<dbReference type="PANTHER" id="PTHR15079:SF3">
    <property type="entry name" value="MYELOID DIFFERENTIATION PRIMARY RESPONSE PROTEIN MYD88"/>
    <property type="match status" value="1"/>
</dbReference>
<evidence type="ECO:0000259" key="4">
    <source>
        <dbReference type="PROSITE" id="PS50017"/>
    </source>
</evidence>
<name>A0AAV8VBN3_9CUCU</name>
<dbReference type="InterPro" id="IPR035897">
    <property type="entry name" value="Toll_tir_struct_dom_sf"/>
</dbReference>
<organism evidence="6 7">
    <name type="scientific">Exocentrus adspersus</name>
    <dbReference type="NCBI Taxonomy" id="1586481"/>
    <lineage>
        <taxon>Eukaryota</taxon>
        <taxon>Metazoa</taxon>
        <taxon>Ecdysozoa</taxon>
        <taxon>Arthropoda</taxon>
        <taxon>Hexapoda</taxon>
        <taxon>Insecta</taxon>
        <taxon>Pterygota</taxon>
        <taxon>Neoptera</taxon>
        <taxon>Endopterygota</taxon>
        <taxon>Coleoptera</taxon>
        <taxon>Polyphaga</taxon>
        <taxon>Cucujiformia</taxon>
        <taxon>Chrysomeloidea</taxon>
        <taxon>Cerambycidae</taxon>
        <taxon>Lamiinae</taxon>
        <taxon>Acanthocinini</taxon>
        <taxon>Exocentrus</taxon>
    </lineage>
</organism>
<evidence type="ECO:0000313" key="7">
    <source>
        <dbReference type="Proteomes" id="UP001159042"/>
    </source>
</evidence>
<dbReference type="GO" id="GO:0008063">
    <property type="term" value="P:Toll signaling pathway"/>
    <property type="evidence" value="ECO:0007669"/>
    <property type="project" value="TreeGrafter"/>
</dbReference>
<evidence type="ECO:0000256" key="1">
    <source>
        <dbReference type="ARBA" id="ARBA00004496"/>
    </source>
</evidence>
<dbReference type="GO" id="GO:0043123">
    <property type="term" value="P:positive regulation of canonical NF-kappaB signal transduction"/>
    <property type="evidence" value="ECO:0007669"/>
    <property type="project" value="InterPro"/>
</dbReference>